<dbReference type="PROSITE" id="PS50110">
    <property type="entry name" value="RESPONSE_REGULATORY"/>
    <property type="match status" value="1"/>
</dbReference>
<evidence type="ECO:0000313" key="8">
    <source>
        <dbReference type="EMBL" id="BEQ13079.1"/>
    </source>
</evidence>
<reference evidence="9" key="1">
    <citation type="journal article" date="2023" name="Arch. Microbiol.">
        <title>Desulfoferula mesophilus gen. nov. sp. nov., a mesophilic sulfate-reducing bacterium isolated from a brackish lake sediment.</title>
        <authorList>
            <person name="Watanabe T."/>
            <person name="Yabe T."/>
            <person name="Tsuji J.M."/>
            <person name="Fukui M."/>
        </authorList>
    </citation>
    <scope>NUCLEOTIDE SEQUENCE [LARGE SCALE GENOMIC DNA]</scope>
    <source>
        <strain evidence="9">12FAK</strain>
    </source>
</reference>
<dbReference type="RefSeq" id="WP_338604357.1">
    <property type="nucleotide sequence ID" value="NZ_AP028679.1"/>
</dbReference>
<dbReference type="Proteomes" id="UP001366166">
    <property type="component" value="Chromosome"/>
</dbReference>
<dbReference type="GO" id="GO:0005829">
    <property type="term" value="C:cytosol"/>
    <property type="evidence" value="ECO:0007669"/>
    <property type="project" value="TreeGrafter"/>
</dbReference>
<sequence>MSDNNQISVLVVDDEENFREALARRLGRRGLMVTQEADGEAALARLGEQAPDVVLLDVKMPGLDGLEVLRRIKKARPLTEVILLTGHAHLETSITGLEQGAFDYLLKPVPLEELVEKIHDAWEKKSVQERKIRAVRAEGVKP</sequence>
<dbReference type="GO" id="GO:0006355">
    <property type="term" value="P:regulation of DNA-templated transcription"/>
    <property type="evidence" value="ECO:0007669"/>
    <property type="project" value="TreeGrafter"/>
</dbReference>
<proteinExistence type="predicted"/>
<dbReference type="AlphaFoldDB" id="A0AAU9ECR3"/>
<dbReference type="GO" id="GO:0032993">
    <property type="term" value="C:protein-DNA complex"/>
    <property type="evidence" value="ECO:0007669"/>
    <property type="project" value="TreeGrafter"/>
</dbReference>
<evidence type="ECO:0000256" key="1">
    <source>
        <dbReference type="ARBA" id="ARBA00022553"/>
    </source>
</evidence>
<evidence type="ECO:0000313" key="9">
    <source>
        <dbReference type="Proteomes" id="UP001366166"/>
    </source>
</evidence>
<evidence type="ECO:0000256" key="4">
    <source>
        <dbReference type="ARBA" id="ARBA00023125"/>
    </source>
</evidence>
<dbReference type="InterPro" id="IPR011006">
    <property type="entry name" value="CheY-like_superfamily"/>
</dbReference>
<keyword evidence="9" id="KW-1185">Reference proteome</keyword>
<dbReference type="SUPFAM" id="SSF52172">
    <property type="entry name" value="CheY-like"/>
    <property type="match status" value="1"/>
</dbReference>
<dbReference type="InterPro" id="IPR001789">
    <property type="entry name" value="Sig_transdc_resp-reg_receiver"/>
</dbReference>
<keyword evidence="4" id="KW-0238">DNA-binding</keyword>
<evidence type="ECO:0000256" key="3">
    <source>
        <dbReference type="ARBA" id="ARBA00023015"/>
    </source>
</evidence>
<dbReference type="SMART" id="SM00448">
    <property type="entry name" value="REC"/>
    <property type="match status" value="1"/>
</dbReference>
<dbReference type="InterPro" id="IPR039420">
    <property type="entry name" value="WalR-like"/>
</dbReference>
<dbReference type="EMBL" id="AP028679">
    <property type="protein sequence ID" value="BEQ13079.1"/>
    <property type="molecule type" value="Genomic_DNA"/>
</dbReference>
<dbReference type="Pfam" id="PF00072">
    <property type="entry name" value="Response_reg"/>
    <property type="match status" value="1"/>
</dbReference>
<dbReference type="FunFam" id="3.40.50.2300:FF:000018">
    <property type="entry name" value="DNA-binding transcriptional regulator NtrC"/>
    <property type="match status" value="1"/>
</dbReference>
<feature type="modified residue" description="4-aspartylphosphate" evidence="6">
    <location>
        <position position="57"/>
    </location>
</feature>
<evidence type="ECO:0000259" key="7">
    <source>
        <dbReference type="PROSITE" id="PS50110"/>
    </source>
</evidence>
<keyword evidence="1 6" id="KW-0597">Phosphoprotein</keyword>
<protein>
    <submittedName>
        <fullName evidence="8">Response regulator</fullName>
    </submittedName>
</protein>
<dbReference type="PANTHER" id="PTHR48111">
    <property type="entry name" value="REGULATOR OF RPOS"/>
    <property type="match status" value="1"/>
</dbReference>
<keyword evidence="5" id="KW-0804">Transcription</keyword>
<dbReference type="GO" id="GO:0000976">
    <property type="term" value="F:transcription cis-regulatory region binding"/>
    <property type="evidence" value="ECO:0007669"/>
    <property type="project" value="TreeGrafter"/>
</dbReference>
<evidence type="ECO:0000256" key="6">
    <source>
        <dbReference type="PROSITE-ProRule" id="PRU00169"/>
    </source>
</evidence>
<gene>
    <name evidence="8" type="ORF">FAK_01450</name>
</gene>
<dbReference type="GO" id="GO:0000156">
    <property type="term" value="F:phosphorelay response regulator activity"/>
    <property type="evidence" value="ECO:0007669"/>
    <property type="project" value="TreeGrafter"/>
</dbReference>
<dbReference type="PANTHER" id="PTHR48111:SF40">
    <property type="entry name" value="PHOSPHATE REGULON TRANSCRIPTIONAL REGULATORY PROTEIN PHOB"/>
    <property type="match status" value="1"/>
</dbReference>
<keyword evidence="2" id="KW-0902">Two-component regulatory system</keyword>
<feature type="domain" description="Response regulatory" evidence="7">
    <location>
        <begin position="8"/>
        <end position="122"/>
    </location>
</feature>
<dbReference type="KEGG" id="dmp:FAK_01450"/>
<accession>A0AAU9ECR3</accession>
<organism evidence="8 9">
    <name type="scientific">Desulfoferula mesophila</name>
    <dbReference type="NCBI Taxonomy" id="3058419"/>
    <lineage>
        <taxon>Bacteria</taxon>
        <taxon>Pseudomonadati</taxon>
        <taxon>Thermodesulfobacteriota</taxon>
        <taxon>Desulfarculia</taxon>
        <taxon>Desulfarculales</taxon>
        <taxon>Desulfarculaceae</taxon>
        <taxon>Desulfoferula</taxon>
    </lineage>
</organism>
<evidence type="ECO:0000256" key="5">
    <source>
        <dbReference type="ARBA" id="ARBA00023163"/>
    </source>
</evidence>
<dbReference type="Gene3D" id="3.40.50.2300">
    <property type="match status" value="1"/>
</dbReference>
<keyword evidence="3" id="KW-0805">Transcription regulation</keyword>
<evidence type="ECO:0000256" key="2">
    <source>
        <dbReference type="ARBA" id="ARBA00023012"/>
    </source>
</evidence>
<name>A0AAU9ECR3_9BACT</name>